<proteinExistence type="predicted"/>
<protein>
    <recommendedName>
        <fullName evidence="2">SMP-30/Gluconolactonase/LRE-like region domain-containing protein</fullName>
    </recommendedName>
</protein>
<evidence type="ECO:0008006" key="2">
    <source>
        <dbReference type="Google" id="ProtNLM"/>
    </source>
</evidence>
<evidence type="ECO:0000313" key="1">
    <source>
        <dbReference type="EnsemblPlants" id="EMT12174"/>
    </source>
</evidence>
<accession>M8BZA5</accession>
<dbReference type="AlphaFoldDB" id="M8BZA5"/>
<dbReference type="GO" id="GO:0005783">
    <property type="term" value="C:endoplasmic reticulum"/>
    <property type="evidence" value="ECO:0007669"/>
    <property type="project" value="TreeGrafter"/>
</dbReference>
<dbReference type="InterPro" id="IPR053224">
    <property type="entry name" value="Sensory_adhesion_molecule"/>
</dbReference>
<dbReference type="EnsemblPlants" id="EMT12174">
    <property type="protein sequence ID" value="EMT12174"/>
    <property type="gene ID" value="F775_03831"/>
</dbReference>
<dbReference type="PANTHER" id="PTHR31460">
    <property type="match status" value="1"/>
</dbReference>
<organism evidence="1">
    <name type="scientific">Aegilops tauschii</name>
    <name type="common">Tausch's goatgrass</name>
    <name type="synonym">Aegilops squarrosa</name>
    <dbReference type="NCBI Taxonomy" id="37682"/>
    <lineage>
        <taxon>Eukaryota</taxon>
        <taxon>Viridiplantae</taxon>
        <taxon>Streptophyta</taxon>
        <taxon>Embryophyta</taxon>
        <taxon>Tracheophyta</taxon>
        <taxon>Spermatophyta</taxon>
        <taxon>Magnoliopsida</taxon>
        <taxon>Liliopsida</taxon>
        <taxon>Poales</taxon>
        <taxon>Poaceae</taxon>
        <taxon>BOP clade</taxon>
        <taxon>Pooideae</taxon>
        <taxon>Triticodae</taxon>
        <taxon>Triticeae</taxon>
        <taxon>Triticinae</taxon>
        <taxon>Aegilops</taxon>
    </lineage>
</organism>
<dbReference type="ExpressionAtlas" id="M8BZA5">
    <property type="expression patterns" value="baseline"/>
</dbReference>
<sequence length="312" mass="33109">MCGGRRRRRGGSDATAGEPGGWGFCAPALAVVALAAAAAVAFLEGTAGGVAYAGDGWFHECAKWDAEGGRFLVSTFFGAGVAEVRGESSFADDVASDDDGNVYVTDILGNKIWKNDPRMVDSHSTALIHLATYALFSDASHRVQIRPHAWDTFMVSLSEGVSSALADLHADGAQQLAQATPTEACMRLSNFCTRVKHALSPILPVPVCRAQQPPKRGRQRRQPLLTTPRRSVRLAKGAGRGSATTKQQQVIIRKLCLAHEGDTIGDEALQAYIRLSDNLLTDGQIAAILALFGWESPAAPMLGDVEAVDGRA</sequence>
<dbReference type="SUPFAM" id="SSF63829">
    <property type="entry name" value="Calcium-dependent phosphotriesterase"/>
    <property type="match status" value="1"/>
</dbReference>
<name>M8BZA5_AEGTA</name>
<reference evidence="1" key="1">
    <citation type="submission" date="2015-06" db="UniProtKB">
        <authorList>
            <consortium name="EnsemblPlants"/>
        </authorList>
    </citation>
    <scope>IDENTIFICATION</scope>
</reference>
<dbReference type="PANTHER" id="PTHR31460:SF0">
    <property type="entry name" value="CALCIUM-DEPENDENT PHOSPHOTRIESTERASE SUPERFAMILY PROTEIN-RELATED"/>
    <property type="match status" value="1"/>
</dbReference>